<accession>A0A432M7K6</accession>
<dbReference type="RefSeq" id="WP_126683887.1">
    <property type="nucleotide sequence ID" value="NZ_RYYV01000004.1"/>
</dbReference>
<evidence type="ECO:0000256" key="1">
    <source>
        <dbReference type="SAM" id="MobiDB-lite"/>
    </source>
</evidence>
<reference evidence="2 3" key="1">
    <citation type="submission" date="2018-12" db="EMBL/GenBank/DDBJ databases">
        <title>Dyella dinghuensis sp. nov. DHOA06 and Dyella choica sp. nov. 4M-K27, isolated from forest soil.</title>
        <authorList>
            <person name="Qiu L.-H."/>
            <person name="Gao Z.-H."/>
        </authorList>
    </citation>
    <scope>NUCLEOTIDE SEQUENCE [LARGE SCALE GENOMIC DNA]</scope>
    <source>
        <strain evidence="2 3">4M-K27</strain>
    </source>
</reference>
<organism evidence="2 3">
    <name type="scientific">Dyella choica</name>
    <dbReference type="NCBI Taxonomy" id="1927959"/>
    <lineage>
        <taxon>Bacteria</taxon>
        <taxon>Pseudomonadati</taxon>
        <taxon>Pseudomonadota</taxon>
        <taxon>Gammaproteobacteria</taxon>
        <taxon>Lysobacterales</taxon>
        <taxon>Rhodanobacteraceae</taxon>
        <taxon>Dyella</taxon>
    </lineage>
</organism>
<feature type="compositionally biased region" description="Pro residues" evidence="1">
    <location>
        <begin position="136"/>
        <end position="148"/>
    </location>
</feature>
<dbReference type="AlphaFoldDB" id="A0A432M7K6"/>
<comment type="caution">
    <text evidence="2">The sequence shown here is derived from an EMBL/GenBank/DDBJ whole genome shotgun (WGS) entry which is preliminary data.</text>
</comment>
<gene>
    <name evidence="2" type="ORF">EKH80_06265</name>
</gene>
<name>A0A432M7K6_9GAMM</name>
<dbReference type="EMBL" id="RYYV01000004">
    <property type="protein sequence ID" value="RUL77492.1"/>
    <property type="molecule type" value="Genomic_DNA"/>
</dbReference>
<proteinExistence type="predicted"/>
<evidence type="ECO:0000313" key="2">
    <source>
        <dbReference type="EMBL" id="RUL77492.1"/>
    </source>
</evidence>
<keyword evidence="3" id="KW-1185">Reference proteome</keyword>
<feature type="region of interest" description="Disordered" evidence="1">
    <location>
        <begin position="126"/>
        <end position="152"/>
    </location>
</feature>
<protein>
    <submittedName>
        <fullName evidence="2">Uncharacterized protein</fullName>
    </submittedName>
</protein>
<evidence type="ECO:0000313" key="3">
    <source>
        <dbReference type="Proteomes" id="UP000274358"/>
    </source>
</evidence>
<sequence>MANMQDLGHPPGHNCNQVEAYQVASGINSNVNYKCLDSAINELEDMESQIGNYRREMNYTVVGAGTYAGYLATRTRVPRIPLKNIGVALAALVGFNQATGADNRLPIIAAGANALTCVRDTAVALESTSRTNAPDPSAPAPQSPPTPQVAPNTDRLAATWMQSLANSSQNAAIQSLLSQHPTQQQKNLITQMTSTQAAIVQQNVSFVAKAVANFNAQVDASKSALSTQIFISVDRIRRTIRSQLASGQINLKDIFTQQQQAVQQIGGGVVKNDGDINGAIANGNAATLSTVSSIDNTKALRTVFDDCVANTSATIQ</sequence>
<dbReference type="Proteomes" id="UP000274358">
    <property type="component" value="Unassembled WGS sequence"/>
</dbReference>